<dbReference type="EMBL" id="BQKI01000092">
    <property type="protein sequence ID" value="GJN37028.1"/>
    <property type="molecule type" value="Genomic_DNA"/>
</dbReference>
<dbReference type="PANTHER" id="PTHR33240:SF15">
    <property type="entry name" value="GAG-PRO-LIKE PROTEIN"/>
    <property type="match status" value="1"/>
</dbReference>
<protein>
    <recommendedName>
        <fullName evidence="2">Retrotransposon gag domain-containing protein</fullName>
    </recommendedName>
</protein>
<feature type="compositionally biased region" description="Basic and acidic residues" evidence="1">
    <location>
        <begin position="249"/>
        <end position="263"/>
    </location>
</feature>
<reference evidence="3" key="1">
    <citation type="journal article" date="2018" name="DNA Res.">
        <title>Multiple hybrid de novo genome assembly of finger millet, an orphan allotetraploid crop.</title>
        <authorList>
            <person name="Hatakeyama M."/>
            <person name="Aluri S."/>
            <person name="Balachadran M.T."/>
            <person name="Sivarajan S.R."/>
            <person name="Patrignani A."/>
            <person name="Gruter S."/>
            <person name="Poveda L."/>
            <person name="Shimizu-Inatsugi R."/>
            <person name="Baeten J."/>
            <person name="Francoijs K.J."/>
            <person name="Nataraja K.N."/>
            <person name="Reddy Y.A.N."/>
            <person name="Phadnis S."/>
            <person name="Ravikumar R.L."/>
            <person name="Schlapbach R."/>
            <person name="Sreeman S.M."/>
            <person name="Shimizu K.K."/>
        </authorList>
    </citation>
    <scope>NUCLEOTIDE SEQUENCE</scope>
</reference>
<name>A0AAV5FQM1_ELECO</name>
<dbReference type="AlphaFoldDB" id="A0AAV5FQM1"/>
<evidence type="ECO:0000256" key="1">
    <source>
        <dbReference type="SAM" id="MobiDB-lite"/>
    </source>
</evidence>
<comment type="caution">
    <text evidence="3">The sequence shown here is derived from an EMBL/GenBank/DDBJ whole genome shotgun (WGS) entry which is preliminary data.</text>
</comment>
<evidence type="ECO:0000259" key="2">
    <source>
        <dbReference type="Pfam" id="PF03732"/>
    </source>
</evidence>
<feature type="region of interest" description="Disordered" evidence="1">
    <location>
        <begin position="165"/>
        <end position="211"/>
    </location>
</feature>
<proteinExistence type="predicted"/>
<dbReference type="Pfam" id="PF03732">
    <property type="entry name" value="Retrotrans_gag"/>
    <property type="match status" value="1"/>
</dbReference>
<evidence type="ECO:0000313" key="4">
    <source>
        <dbReference type="Proteomes" id="UP001054889"/>
    </source>
</evidence>
<feature type="region of interest" description="Disordered" evidence="1">
    <location>
        <begin position="249"/>
        <end position="277"/>
    </location>
</feature>
<gene>
    <name evidence="3" type="primary">gb25946</name>
    <name evidence="3" type="ORF">PR202_gb25946</name>
</gene>
<dbReference type="PANTHER" id="PTHR33240">
    <property type="entry name" value="OS08G0508500 PROTEIN"/>
    <property type="match status" value="1"/>
</dbReference>
<evidence type="ECO:0000313" key="3">
    <source>
        <dbReference type="EMBL" id="GJN37028.1"/>
    </source>
</evidence>
<reference evidence="3" key="2">
    <citation type="submission" date="2021-12" db="EMBL/GenBank/DDBJ databases">
        <title>Resequencing data analysis of finger millet.</title>
        <authorList>
            <person name="Hatakeyama M."/>
            <person name="Aluri S."/>
            <person name="Balachadran M.T."/>
            <person name="Sivarajan S.R."/>
            <person name="Poveda L."/>
            <person name="Shimizu-Inatsugi R."/>
            <person name="Schlapbach R."/>
            <person name="Sreeman S.M."/>
            <person name="Shimizu K.K."/>
        </authorList>
    </citation>
    <scope>NUCLEOTIDE SEQUENCE</scope>
</reference>
<dbReference type="CDD" id="cd00303">
    <property type="entry name" value="retropepsin_like"/>
    <property type="match status" value="1"/>
</dbReference>
<dbReference type="Proteomes" id="UP001054889">
    <property type="component" value="Unassembled WGS sequence"/>
</dbReference>
<organism evidence="3 4">
    <name type="scientific">Eleusine coracana subsp. coracana</name>
    <dbReference type="NCBI Taxonomy" id="191504"/>
    <lineage>
        <taxon>Eukaryota</taxon>
        <taxon>Viridiplantae</taxon>
        <taxon>Streptophyta</taxon>
        <taxon>Embryophyta</taxon>
        <taxon>Tracheophyta</taxon>
        <taxon>Spermatophyta</taxon>
        <taxon>Magnoliopsida</taxon>
        <taxon>Liliopsida</taxon>
        <taxon>Poales</taxon>
        <taxon>Poaceae</taxon>
        <taxon>PACMAD clade</taxon>
        <taxon>Chloridoideae</taxon>
        <taxon>Cynodonteae</taxon>
        <taxon>Eleusininae</taxon>
        <taxon>Eleusine</taxon>
    </lineage>
</organism>
<feature type="domain" description="Retrotransposon gag" evidence="2">
    <location>
        <begin position="49"/>
        <end position="127"/>
    </location>
</feature>
<feature type="compositionally biased region" description="Basic and acidic residues" evidence="1">
    <location>
        <begin position="165"/>
        <end position="191"/>
    </location>
</feature>
<sequence>MPVPIEKYDGQTNPREWLQLYCTAIRSAGSDFYVMVNYLLVCLEPAVWIWLTSLPEESVTSWGDLNRKLIESFQATCNRPGNHFDLTRIKQKGDEPLRDYIKWFCAKKTEIPNVPDQQIITAFLGGICSDDLVWEIDRSNHDLKLTAQECFKIADKYASGESALDDIRGKGKEKRSDKPESSRKDKNRKPDNAVNMVDRFRKNPRMNQPSTNELLSGICPWHPKGNHKAKDCYYLKGFATAALKVAKDPLRRNNSNKDKPNNDDDKDDSGEFQEPRKEVNFIFGGPDAYTSKRKQKLELREINSVEPATSQYMRWSEMPITFDRSDHPKHLPKPGRYPLVLAATMKEVKFNRVLIDGGSSLDLIFTRTLQELGLSINDLQPSSSSFHGIVPGKTSVPIGQITLPVTFGTRDNFRTERILFLLADFKSAYHAIIGQPKMARFMAVPHYPYLTLKMPGPNGIISLHFDLQNSFDCDVQSCEMATK</sequence>
<keyword evidence="4" id="KW-1185">Reference proteome</keyword>
<accession>A0AAV5FQM1</accession>
<dbReference type="InterPro" id="IPR005162">
    <property type="entry name" value="Retrotrans_gag_dom"/>
</dbReference>